<dbReference type="PROSITE" id="PS00455">
    <property type="entry name" value="AMP_BINDING"/>
    <property type="match status" value="1"/>
</dbReference>
<proteinExistence type="inferred from homology"/>
<evidence type="ECO:0000313" key="5">
    <source>
        <dbReference type="EMBL" id="AIT60180.1"/>
    </source>
</evidence>
<dbReference type="HOGENOM" id="CLU_000022_59_0_11"/>
<dbReference type="AlphaFoldDB" id="A0A097IDI5"/>
<evidence type="ECO:0000256" key="1">
    <source>
        <dbReference type="ARBA" id="ARBA00006432"/>
    </source>
</evidence>
<dbReference type="RefSeq" id="WP_018021428.1">
    <property type="nucleotide sequence ID" value="NZ_AQUX01000002.1"/>
</dbReference>
<evidence type="ECO:0000256" key="2">
    <source>
        <dbReference type="ARBA" id="ARBA00022598"/>
    </source>
</evidence>
<protein>
    <submittedName>
        <fullName evidence="5">Acyl-CoA synthetase</fullName>
    </submittedName>
</protein>
<dbReference type="CDD" id="cd04433">
    <property type="entry name" value="AFD_class_I"/>
    <property type="match status" value="1"/>
</dbReference>
<evidence type="ECO:0000259" key="4">
    <source>
        <dbReference type="Pfam" id="PF13193"/>
    </source>
</evidence>
<sequence length="548" mass="59392">MNLATALHYVSYTAKSVSKFVPAVLKTGLVDLSAPPKVTAALIPNLSRYWFSLARELEQAVAAVPDQLALIDDDGTLTYRQFREDSRTLARYLTSLGLDELRIGVMARNGRGILLPMAAKGYAGAAIYLLNVGSSPEQILGTVEENDINVLILDDEFEQCAPLDRPGTLTLIAHASRPHDNLGTVHDIVSHPERVASVKLPAFPKHGPIVLMSSGTSGIPKGVVRPEPKLPYVVAGVVRAIPFKAGMRIQMTASMFHTWGWAVSNIAFAARSTVITQRNFDPETVLKQIQKYRIEGLYSSPIFLKQMLQIEGQESYDTSSLQFIASSGHALTPEIVRSVNDRFGPILCNIYGSTELTLAASATAAEIEADPTVAGEITAGTVLKILGPDGAELPTGSIGRICLRNSTSLTGYTNPDIPIVSDDEGLIEIGDLGFIDEQNRLHVLGRIDDMIIVGGENVFPRSVEEILEPMPGVADLTAMGVEDAETFSRIAVWVVREDSPEGDALTEDSIRDWVARHLAGHSVPRDVHFVDDLPRNATGKVVPRFLTE</sequence>
<feature type="domain" description="AMP-dependent synthetase/ligase" evidence="3">
    <location>
        <begin position="57"/>
        <end position="412"/>
    </location>
</feature>
<feature type="domain" description="AMP-binding enzyme C-terminal" evidence="4">
    <location>
        <begin position="463"/>
        <end position="540"/>
    </location>
</feature>
<organism evidence="5 6">
    <name type="scientific">Corynebacterium doosanense CAU 212 = DSM 45436</name>
    <dbReference type="NCBI Taxonomy" id="558173"/>
    <lineage>
        <taxon>Bacteria</taxon>
        <taxon>Bacillati</taxon>
        <taxon>Actinomycetota</taxon>
        <taxon>Actinomycetes</taxon>
        <taxon>Mycobacteriales</taxon>
        <taxon>Corynebacteriaceae</taxon>
        <taxon>Corynebacterium</taxon>
    </lineage>
</organism>
<dbReference type="PANTHER" id="PTHR43201:SF5">
    <property type="entry name" value="MEDIUM-CHAIN ACYL-COA LIGASE ACSF2, MITOCHONDRIAL"/>
    <property type="match status" value="1"/>
</dbReference>
<dbReference type="PANTHER" id="PTHR43201">
    <property type="entry name" value="ACYL-COA SYNTHETASE"/>
    <property type="match status" value="1"/>
</dbReference>
<dbReference type="InterPro" id="IPR025110">
    <property type="entry name" value="AMP-bd_C"/>
</dbReference>
<dbReference type="Gene3D" id="3.40.50.12780">
    <property type="entry name" value="N-terminal domain of ligase-like"/>
    <property type="match status" value="1"/>
</dbReference>
<dbReference type="OrthoDB" id="56621at2"/>
<evidence type="ECO:0000259" key="3">
    <source>
        <dbReference type="Pfam" id="PF00501"/>
    </source>
</evidence>
<dbReference type="EMBL" id="CP006764">
    <property type="protein sequence ID" value="AIT60180.1"/>
    <property type="molecule type" value="Genomic_DNA"/>
</dbReference>
<comment type="similarity">
    <text evidence="1">Belongs to the ATP-dependent AMP-binding enzyme family.</text>
</comment>
<dbReference type="InterPro" id="IPR042099">
    <property type="entry name" value="ANL_N_sf"/>
</dbReference>
<dbReference type="InterPro" id="IPR045851">
    <property type="entry name" value="AMP-bd_C_sf"/>
</dbReference>
<keyword evidence="6" id="KW-1185">Reference proteome</keyword>
<name>A0A097IDI5_9CORY</name>
<dbReference type="STRING" id="558173.CDOO_02110"/>
<accession>A0A097IDI5</accession>
<dbReference type="GO" id="GO:0006631">
    <property type="term" value="P:fatty acid metabolic process"/>
    <property type="evidence" value="ECO:0007669"/>
    <property type="project" value="TreeGrafter"/>
</dbReference>
<dbReference type="GO" id="GO:0031956">
    <property type="term" value="F:medium-chain fatty acid-CoA ligase activity"/>
    <property type="evidence" value="ECO:0007669"/>
    <property type="project" value="TreeGrafter"/>
</dbReference>
<evidence type="ECO:0000313" key="6">
    <source>
        <dbReference type="Proteomes" id="UP000029914"/>
    </source>
</evidence>
<gene>
    <name evidence="5" type="ORF">CDOO_02110</name>
</gene>
<dbReference type="Gene3D" id="3.30.300.30">
    <property type="match status" value="1"/>
</dbReference>
<dbReference type="InterPro" id="IPR000873">
    <property type="entry name" value="AMP-dep_synth/lig_dom"/>
</dbReference>
<dbReference type="InterPro" id="IPR020845">
    <property type="entry name" value="AMP-binding_CS"/>
</dbReference>
<dbReference type="Pfam" id="PF00501">
    <property type="entry name" value="AMP-binding"/>
    <property type="match status" value="1"/>
</dbReference>
<dbReference type="Pfam" id="PF13193">
    <property type="entry name" value="AMP-binding_C"/>
    <property type="match status" value="1"/>
</dbReference>
<dbReference type="KEGG" id="cdo:CDOO_02110"/>
<keyword evidence="2" id="KW-0436">Ligase</keyword>
<dbReference type="eggNOG" id="COG0318">
    <property type="taxonomic scope" value="Bacteria"/>
</dbReference>
<dbReference type="Proteomes" id="UP000029914">
    <property type="component" value="Chromosome"/>
</dbReference>
<reference evidence="5 6" key="1">
    <citation type="submission" date="2013-09" db="EMBL/GenBank/DDBJ databases">
        <title>Complete genome sequence of Corynebacterium doosanense CAU 212(T) (=DSM 45436(T)), isolated from activated sludge.</title>
        <authorList>
            <person name="Schaffert L."/>
            <person name="Albersmeier A."/>
            <person name="Kalinowski J."/>
            <person name="Ruckert C."/>
        </authorList>
    </citation>
    <scope>NUCLEOTIDE SEQUENCE [LARGE SCALE GENOMIC DNA]</scope>
    <source>
        <strain evidence="5 6">CAU 212</strain>
    </source>
</reference>
<dbReference type="SUPFAM" id="SSF56801">
    <property type="entry name" value="Acetyl-CoA synthetase-like"/>
    <property type="match status" value="1"/>
</dbReference>